<evidence type="ECO:0000259" key="3">
    <source>
        <dbReference type="Pfam" id="PF01757"/>
    </source>
</evidence>
<name>A0AAJ0CSI8_9HYPO</name>
<feature type="domain" description="Acyltransferase 3" evidence="3">
    <location>
        <begin position="325"/>
        <end position="556"/>
    </location>
</feature>
<evidence type="ECO:0000313" key="5">
    <source>
        <dbReference type="Proteomes" id="UP001251528"/>
    </source>
</evidence>
<dbReference type="InterPro" id="IPR002656">
    <property type="entry name" value="Acyl_transf_3_dom"/>
</dbReference>
<dbReference type="PANTHER" id="PTHR23028:SF134">
    <property type="entry name" value="PUTATIVE (AFU_ORTHOLOGUE AFUA_4G08520)-RELATED"/>
    <property type="match status" value="1"/>
</dbReference>
<feature type="transmembrane region" description="Helical" evidence="2">
    <location>
        <begin position="509"/>
        <end position="529"/>
    </location>
</feature>
<dbReference type="AlphaFoldDB" id="A0AAJ0CSI8"/>
<dbReference type="Proteomes" id="UP001251528">
    <property type="component" value="Unassembled WGS sequence"/>
</dbReference>
<evidence type="ECO:0000256" key="1">
    <source>
        <dbReference type="SAM" id="MobiDB-lite"/>
    </source>
</evidence>
<feature type="compositionally biased region" description="Basic and acidic residues" evidence="1">
    <location>
        <begin position="27"/>
        <end position="63"/>
    </location>
</feature>
<keyword evidence="2" id="KW-0472">Membrane</keyword>
<proteinExistence type="predicted"/>
<dbReference type="EMBL" id="JASWJB010000090">
    <property type="protein sequence ID" value="KAK2599114.1"/>
    <property type="molecule type" value="Genomic_DNA"/>
</dbReference>
<organism evidence="4 5">
    <name type="scientific">Conoideocrella luteorostrata</name>
    <dbReference type="NCBI Taxonomy" id="1105319"/>
    <lineage>
        <taxon>Eukaryota</taxon>
        <taxon>Fungi</taxon>
        <taxon>Dikarya</taxon>
        <taxon>Ascomycota</taxon>
        <taxon>Pezizomycotina</taxon>
        <taxon>Sordariomycetes</taxon>
        <taxon>Hypocreomycetidae</taxon>
        <taxon>Hypocreales</taxon>
        <taxon>Clavicipitaceae</taxon>
        <taxon>Conoideocrella</taxon>
    </lineage>
</organism>
<gene>
    <name evidence="4" type="ORF">QQS21_005455</name>
</gene>
<comment type="caution">
    <text evidence="4">The sequence shown here is derived from an EMBL/GenBank/DDBJ whole genome shotgun (WGS) entry which is preliminary data.</text>
</comment>
<evidence type="ECO:0000256" key="2">
    <source>
        <dbReference type="SAM" id="Phobius"/>
    </source>
</evidence>
<keyword evidence="5" id="KW-1185">Reference proteome</keyword>
<feature type="transmembrane region" description="Helical" evidence="2">
    <location>
        <begin position="466"/>
        <end position="489"/>
    </location>
</feature>
<accession>A0AAJ0CSI8</accession>
<feature type="region of interest" description="Disordered" evidence="1">
    <location>
        <begin position="27"/>
        <end position="74"/>
    </location>
</feature>
<dbReference type="PANTHER" id="PTHR23028">
    <property type="entry name" value="ACETYLTRANSFERASE"/>
    <property type="match status" value="1"/>
</dbReference>
<protein>
    <recommendedName>
        <fullName evidence="3">Acyltransferase 3 domain-containing protein</fullName>
    </recommendedName>
</protein>
<reference evidence="4" key="1">
    <citation type="submission" date="2023-06" db="EMBL/GenBank/DDBJ databases">
        <title>Conoideocrella luteorostrata (Hypocreales: Clavicipitaceae), a potential biocontrol fungus for elongate hemlock scale in United States Christmas tree production areas.</title>
        <authorList>
            <person name="Barrett H."/>
            <person name="Lovett B."/>
            <person name="Macias A.M."/>
            <person name="Stajich J.E."/>
            <person name="Kasson M.T."/>
        </authorList>
    </citation>
    <scope>NUCLEOTIDE SEQUENCE</scope>
    <source>
        <strain evidence="4">ARSEF 14590</strain>
    </source>
</reference>
<dbReference type="InterPro" id="IPR050879">
    <property type="entry name" value="Acyltransferase_3"/>
</dbReference>
<keyword evidence="2" id="KW-0812">Transmembrane</keyword>
<sequence length="581" mass="65864">MLSGVGREPALECDREQQLSLLPQYEDHTNSHNHNHDHDHDHDYDHDHDHDLNHDHNGLDENASKSASGSRPRGNRVECLDGLRGIACIAVFNYHFLWPWTQSIMLSYGMMGPRSPEPYMNWLSLPIICLLHRGRPMVAVFFAISGYVLCRHIIRSIHERDWETFRRNLSSAVFRRVFRLYIPPTLSMLIVALLAQTGTFRSETAIYKGPDSIFINGSVTTAQMTKSCFAGSFPAVGAPGIADYMGLRSSGYLDGAAVFSDMVCLHRKSQLLPPTALEVEVKGFSRLQWVQYGGSWEEHPLMHGNLTHALQDFGRVYAEWANPFNANNYYPRYDPHTWTIPVEFRGSMLIYIFLLGTLALKPKWRLSLAGCLSVYSLAFGRWDMATFLGGAMLSDLDIWTSLAEKSQHRASISPATDASFSFSRICESAVARWAAFTTALYLLSYPDIGAEYTPGFVFLSWFVPRYYLPFGGWMFYQPIGALLLLPCVIRSPLLSNFLEGPVAQYLGKISFSLYLIHGPILHSLGFWVMPRLFEHFGRTGGYVIGWVGLFSISLYLAHWWYKNIDIWSTGVGKRLERLLAN</sequence>
<evidence type="ECO:0000313" key="4">
    <source>
        <dbReference type="EMBL" id="KAK2599114.1"/>
    </source>
</evidence>
<feature type="transmembrane region" description="Helical" evidence="2">
    <location>
        <begin position="541"/>
        <end position="561"/>
    </location>
</feature>
<keyword evidence="2" id="KW-1133">Transmembrane helix</keyword>
<dbReference type="Pfam" id="PF01757">
    <property type="entry name" value="Acyl_transf_3"/>
    <property type="match status" value="2"/>
</dbReference>
<feature type="domain" description="Acyltransferase 3" evidence="3">
    <location>
        <begin position="79"/>
        <end position="198"/>
    </location>
</feature>
<dbReference type="GO" id="GO:0016747">
    <property type="term" value="F:acyltransferase activity, transferring groups other than amino-acyl groups"/>
    <property type="evidence" value="ECO:0007669"/>
    <property type="project" value="InterPro"/>
</dbReference>